<name>A0A1H2AIQ5_9ACTN</name>
<accession>A0A1H2AIQ5</accession>
<reference evidence="1 2" key="1">
    <citation type="submission" date="2016-10" db="EMBL/GenBank/DDBJ databases">
        <authorList>
            <person name="de Groot N.N."/>
        </authorList>
    </citation>
    <scope>NUCLEOTIDE SEQUENCE [LARGE SCALE GENOMIC DNA]</scope>
    <source>
        <strain evidence="1 2">DSM 43941</strain>
    </source>
</reference>
<dbReference type="Pfam" id="PF20007">
    <property type="entry name" value="fvmRadSAM-pep"/>
    <property type="match status" value="1"/>
</dbReference>
<evidence type="ECO:0000313" key="1">
    <source>
        <dbReference type="EMBL" id="SDT45652.1"/>
    </source>
</evidence>
<dbReference type="AlphaFoldDB" id="A0A1H2AIQ5"/>
<sequence length="73" mass="8005">MSNEEPEFVFVPHLPDLIDASEYPDHPDGRLVRIEIRSDGTGVEVLADGFRPAWVEQLLAEVGGGPIDEMLCG</sequence>
<dbReference type="STRING" id="113562.SAMN04489716_3881"/>
<keyword evidence="2" id="KW-1185">Reference proteome</keyword>
<organism evidence="1 2">
    <name type="scientific">Actinoplanes derwentensis</name>
    <dbReference type="NCBI Taxonomy" id="113562"/>
    <lineage>
        <taxon>Bacteria</taxon>
        <taxon>Bacillati</taxon>
        <taxon>Actinomycetota</taxon>
        <taxon>Actinomycetes</taxon>
        <taxon>Micromonosporales</taxon>
        <taxon>Micromonosporaceae</taxon>
        <taxon>Actinoplanes</taxon>
    </lineage>
</organism>
<dbReference type="EMBL" id="LT629758">
    <property type="protein sequence ID" value="SDT45652.1"/>
    <property type="molecule type" value="Genomic_DNA"/>
</dbReference>
<gene>
    <name evidence="1" type="ORF">SAMN04489716_3881</name>
</gene>
<evidence type="ECO:0000313" key="2">
    <source>
        <dbReference type="Proteomes" id="UP000198688"/>
    </source>
</evidence>
<dbReference type="InterPro" id="IPR045488">
    <property type="entry name" value="fvmRadSAM-pep"/>
</dbReference>
<proteinExistence type="predicted"/>
<protein>
    <submittedName>
        <fullName evidence="1">Uncharacterized protein</fullName>
    </submittedName>
</protein>
<dbReference type="OrthoDB" id="3697149at2"/>
<dbReference type="Proteomes" id="UP000198688">
    <property type="component" value="Chromosome I"/>
</dbReference>
<dbReference type="RefSeq" id="WP_092545929.1">
    <property type="nucleotide sequence ID" value="NZ_BOMJ01000115.1"/>
</dbReference>